<name>U4L6I7_PYROM</name>
<dbReference type="GO" id="GO:0016747">
    <property type="term" value="F:acyltransferase activity, transferring groups other than amino-acyl groups"/>
    <property type="evidence" value="ECO:0007669"/>
    <property type="project" value="InterPro"/>
</dbReference>
<gene>
    <name evidence="2" type="ORF">PCON_12144</name>
</gene>
<dbReference type="InterPro" id="IPR050276">
    <property type="entry name" value="MshD_Acetyltransferase"/>
</dbReference>
<dbReference type="InterPro" id="IPR000182">
    <property type="entry name" value="GNAT_dom"/>
</dbReference>
<evidence type="ECO:0000259" key="1">
    <source>
        <dbReference type="PROSITE" id="PS51186"/>
    </source>
</evidence>
<dbReference type="SUPFAM" id="SSF55729">
    <property type="entry name" value="Acyl-CoA N-acyltransferases (Nat)"/>
    <property type="match status" value="1"/>
</dbReference>
<organism evidence="2 3">
    <name type="scientific">Pyronema omphalodes (strain CBS 100304)</name>
    <name type="common">Pyronema confluens</name>
    <dbReference type="NCBI Taxonomy" id="1076935"/>
    <lineage>
        <taxon>Eukaryota</taxon>
        <taxon>Fungi</taxon>
        <taxon>Dikarya</taxon>
        <taxon>Ascomycota</taxon>
        <taxon>Pezizomycotina</taxon>
        <taxon>Pezizomycetes</taxon>
        <taxon>Pezizales</taxon>
        <taxon>Pyronemataceae</taxon>
        <taxon>Pyronema</taxon>
    </lineage>
</organism>
<proteinExistence type="predicted"/>
<dbReference type="PROSITE" id="PS51186">
    <property type="entry name" value="GNAT"/>
    <property type="match status" value="1"/>
</dbReference>
<keyword evidence="2" id="KW-0808">Transferase</keyword>
<evidence type="ECO:0000313" key="2">
    <source>
        <dbReference type="EMBL" id="CCX12550.1"/>
    </source>
</evidence>
<evidence type="ECO:0000313" key="3">
    <source>
        <dbReference type="Proteomes" id="UP000018144"/>
    </source>
</evidence>
<accession>U4L6I7</accession>
<dbReference type="OrthoDB" id="64477at2759"/>
<protein>
    <submittedName>
        <fullName evidence="2">Similar to Uncharacterized N-acetyltransferase MJ1207 acc. no. Q58604</fullName>
    </submittedName>
</protein>
<dbReference type="EMBL" id="HF935720">
    <property type="protein sequence ID" value="CCX12550.1"/>
    <property type="molecule type" value="Genomic_DNA"/>
</dbReference>
<dbReference type="PANTHER" id="PTHR43617:SF20">
    <property type="entry name" value="N-ALPHA-ACETYLTRANSFERASE RIMI"/>
    <property type="match status" value="1"/>
</dbReference>
<reference evidence="2 3" key="1">
    <citation type="journal article" date="2013" name="PLoS Genet.">
        <title>The genome and development-dependent transcriptomes of Pyronema confluens: a window into fungal evolution.</title>
        <authorList>
            <person name="Traeger S."/>
            <person name="Altegoer F."/>
            <person name="Freitag M."/>
            <person name="Gabaldon T."/>
            <person name="Kempken F."/>
            <person name="Kumar A."/>
            <person name="Marcet-Houben M."/>
            <person name="Poggeler S."/>
            <person name="Stajich J.E."/>
            <person name="Nowrousian M."/>
        </authorList>
    </citation>
    <scope>NUCLEOTIDE SEQUENCE [LARGE SCALE GENOMIC DNA]</scope>
    <source>
        <strain evidence="3">CBS 100304</strain>
        <tissue evidence="2">Vegetative mycelium</tissue>
    </source>
</reference>
<dbReference type="Pfam" id="PF00583">
    <property type="entry name" value="Acetyltransf_1"/>
    <property type="match status" value="1"/>
</dbReference>
<dbReference type="eggNOG" id="ENOG502SAUS">
    <property type="taxonomic scope" value="Eukaryota"/>
</dbReference>
<feature type="domain" description="N-acetyltransferase" evidence="1">
    <location>
        <begin position="1"/>
        <end position="211"/>
    </location>
</feature>
<dbReference type="CDD" id="cd04301">
    <property type="entry name" value="NAT_SF"/>
    <property type="match status" value="1"/>
</dbReference>
<dbReference type="STRING" id="1076935.U4L6I7"/>
<dbReference type="PANTHER" id="PTHR43617">
    <property type="entry name" value="L-AMINO ACID N-ACETYLTRANSFERASE"/>
    <property type="match status" value="1"/>
</dbReference>
<dbReference type="InterPro" id="IPR016181">
    <property type="entry name" value="Acyl_CoA_acyltransferase"/>
</dbReference>
<dbReference type="AlphaFoldDB" id="U4L6I7"/>
<keyword evidence="3" id="KW-1185">Reference proteome</keyword>
<sequence>MHIRPYSPPDYDSCEATSHPALTSAIPLVPYVYAIPYLFYSPDYCFVLVTDDSDIPKPNQISIQPTSKERTGNVVGFILGTPSTIDFVSEYASNYNPELPELELSTAVDILTRDALRPQRMLVGLESKWPAHLHINILPGWQGGGWGAKLINTLLEKLKGEGVRGVHLGMAEDNDGAGRFYKRCGFQLASEIPEVPQEGMKGAKWFVKDLQ</sequence>
<dbReference type="Proteomes" id="UP000018144">
    <property type="component" value="Unassembled WGS sequence"/>
</dbReference>
<dbReference type="Gene3D" id="3.40.630.30">
    <property type="match status" value="1"/>
</dbReference>